<comment type="caution">
    <text evidence="2">The sequence shown here is derived from an EMBL/GenBank/DDBJ whole genome shotgun (WGS) entry which is preliminary data.</text>
</comment>
<dbReference type="Proteomes" id="UP000718451">
    <property type="component" value="Unassembled WGS sequence"/>
</dbReference>
<dbReference type="Pfam" id="PF10988">
    <property type="entry name" value="DUF2807"/>
    <property type="match status" value="1"/>
</dbReference>
<dbReference type="RefSeq" id="WP_168550874.1">
    <property type="nucleotide sequence ID" value="NZ_JAAWWL010000001.1"/>
</dbReference>
<evidence type="ECO:0000259" key="1">
    <source>
        <dbReference type="Pfam" id="PF10988"/>
    </source>
</evidence>
<organism evidence="2 3">
    <name type="scientific">Croceivirga thetidis</name>
    <dbReference type="NCBI Taxonomy" id="2721623"/>
    <lineage>
        <taxon>Bacteria</taxon>
        <taxon>Pseudomonadati</taxon>
        <taxon>Bacteroidota</taxon>
        <taxon>Flavobacteriia</taxon>
        <taxon>Flavobacteriales</taxon>
        <taxon>Flavobacteriaceae</taxon>
        <taxon>Croceivirga</taxon>
    </lineage>
</organism>
<accession>A0ABX1GNL8</accession>
<dbReference type="Gene3D" id="2.160.20.120">
    <property type="match status" value="1"/>
</dbReference>
<sequence>MKRLLLVILLLPLMVEGQKNRNDLNREPVTYSGPNAFHSIVLGKGLLADLYHTAMDPHVIFEVDPNQYDRIIKEVNNGVLTISADDDIKPRSNWKIRIYFNQLKSIKVVDGAKIYLQSNIKSEEAVGLSADYQGKIFYKDDALIQAPDVNITLDHRSSIEVHLATDRLQVNASDVSDLTTQFSRSLDRFWVSLDHDSTLDVKGNTAHSEDLILEVSDHCDIDIRQIIADKVNLNIYGNSKIDVATAEEGTIEMVAKGNSRVNIWGTPIYKKVVLTQGSELINQDR</sequence>
<dbReference type="EMBL" id="JAAWWL010000001">
    <property type="protein sequence ID" value="NKI30636.1"/>
    <property type="molecule type" value="Genomic_DNA"/>
</dbReference>
<evidence type="ECO:0000313" key="3">
    <source>
        <dbReference type="Proteomes" id="UP000718451"/>
    </source>
</evidence>
<proteinExistence type="predicted"/>
<protein>
    <recommendedName>
        <fullName evidence="1">Putative auto-transporter adhesin head GIN domain-containing protein</fullName>
    </recommendedName>
</protein>
<reference evidence="2 3" key="1">
    <citation type="submission" date="2020-04" db="EMBL/GenBank/DDBJ databases">
        <authorList>
            <person name="Yoon J."/>
        </authorList>
    </citation>
    <scope>NUCLEOTIDE SEQUENCE [LARGE SCALE GENOMIC DNA]</scope>
    <source>
        <strain evidence="2 3">DJ-13</strain>
    </source>
</reference>
<evidence type="ECO:0000313" key="2">
    <source>
        <dbReference type="EMBL" id="NKI30636.1"/>
    </source>
</evidence>
<keyword evidence="3" id="KW-1185">Reference proteome</keyword>
<name>A0ABX1GNL8_9FLAO</name>
<feature type="domain" description="Putative auto-transporter adhesin head GIN" evidence="1">
    <location>
        <begin position="58"/>
        <end position="267"/>
    </location>
</feature>
<dbReference type="InterPro" id="IPR021255">
    <property type="entry name" value="DUF2807"/>
</dbReference>
<gene>
    <name evidence="2" type="ORF">HCU67_01670</name>
</gene>